<sequence>MLRLAAADSRDLGLPPGDPLGGLVQEAHGRLAPDRAVGEAGGAVSDQVGDAAGKVGVGPGHRVDHVEGAEAAEEAAARIGIGAAQGLRHQGGGLGAERPPARRVRPIRDLTDTDDDRDARGVAHVAAPISITASAA</sequence>
<evidence type="ECO:0000256" key="1">
    <source>
        <dbReference type="SAM" id="MobiDB-lite"/>
    </source>
</evidence>
<reference evidence="2 3" key="1">
    <citation type="journal article" date="2015" name="Genome Announc.">
        <title>Complete Genome Sequence of Methylobacterium aquaticum Strain 22A, Isolated from Racomitrium japonicum Moss.</title>
        <authorList>
            <person name="Tani A."/>
            <person name="Ogura Y."/>
            <person name="Hayashi T."/>
            <person name="Kimbara K."/>
        </authorList>
    </citation>
    <scope>NUCLEOTIDE SEQUENCE [LARGE SCALE GENOMIC DNA]</scope>
    <source>
        <strain evidence="2 3">MA-22A</strain>
        <plasmid evidence="3">Plasmid pMaq22A_2p DNA</plasmid>
    </source>
</reference>
<feature type="region of interest" description="Disordered" evidence="1">
    <location>
        <begin position="87"/>
        <end position="121"/>
    </location>
</feature>
<geneLocation type="plasmid" evidence="3">
    <name>pMaq22A_2p DNA</name>
</geneLocation>
<evidence type="ECO:0000313" key="2">
    <source>
        <dbReference type="EMBL" id="BAQ50147.1"/>
    </source>
</evidence>
<accession>A0A0C6FSV6</accession>
<evidence type="ECO:0000313" key="3">
    <source>
        <dbReference type="Proteomes" id="UP000061432"/>
    </source>
</evidence>
<dbReference type="AlphaFoldDB" id="A0A0C6FSV6"/>
<dbReference type="Proteomes" id="UP000061432">
    <property type="component" value="Plasmid pMaq22A_2p"/>
</dbReference>
<dbReference type="KEGG" id="maqu:Maq22A_2p41975"/>
<protein>
    <submittedName>
        <fullName evidence="2">Uncharacterized protein</fullName>
    </submittedName>
</protein>
<reference evidence="3" key="2">
    <citation type="submission" date="2015-01" db="EMBL/GenBank/DDBJ databases">
        <title>Complete genome sequence of Methylobacterium aquaticum strain 22A.</title>
        <authorList>
            <person name="Tani A."/>
            <person name="Ogura Y."/>
            <person name="Hayashi T."/>
        </authorList>
    </citation>
    <scope>NUCLEOTIDE SEQUENCE [LARGE SCALE GENOMIC DNA]</scope>
    <source>
        <strain evidence="3">MA-22A</strain>
        <plasmid evidence="3">Plasmid pMaq22A_2p DNA</plasmid>
    </source>
</reference>
<feature type="compositionally biased region" description="Basic and acidic residues" evidence="1">
    <location>
        <begin position="106"/>
        <end position="121"/>
    </location>
</feature>
<keyword evidence="2" id="KW-0614">Plasmid</keyword>
<feature type="region of interest" description="Disordered" evidence="1">
    <location>
        <begin position="1"/>
        <end position="25"/>
    </location>
</feature>
<gene>
    <name evidence="2" type="ORF">Maq22A_2p41975</name>
</gene>
<proteinExistence type="predicted"/>
<name>A0A0C6FSV6_9HYPH</name>
<organism evidence="2 3">
    <name type="scientific">Methylobacterium aquaticum</name>
    <dbReference type="NCBI Taxonomy" id="270351"/>
    <lineage>
        <taxon>Bacteria</taxon>
        <taxon>Pseudomonadati</taxon>
        <taxon>Pseudomonadota</taxon>
        <taxon>Alphaproteobacteria</taxon>
        <taxon>Hyphomicrobiales</taxon>
        <taxon>Methylobacteriaceae</taxon>
        <taxon>Methylobacterium</taxon>
    </lineage>
</organism>
<dbReference type="EMBL" id="AP014706">
    <property type="protein sequence ID" value="BAQ50147.1"/>
    <property type="molecule type" value="Genomic_DNA"/>
</dbReference>